<evidence type="ECO:0000313" key="1">
    <source>
        <dbReference type="EMBL" id="GAA5100019.1"/>
    </source>
</evidence>
<evidence type="ECO:0008006" key="3">
    <source>
        <dbReference type="Google" id="ProtNLM"/>
    </source>
</evidence>
<gene>
    <name evidence="1" type="ORF">GCM10023338_14320</name>
</gene>
<reference evidence="2" key="1">
    <citation type="journal article" date="2019" name="Int. J. Syst. Evol. Microbiol.">
        <title>The Global Catalogue of Microorganisms (GCM) 10K type strain sequencing project: providing services to taxonomists for standard genome sequencing and annotation.</title>
        <authorList>
            <consortium name="The Broad Institute Genomics Platform"/>
            <consortium name="The Broad Institute Genome Sequencing Center for Infectious Disease"/>
            <person name="Wu L."/>
            <person name="Ma J."/>
        </authorList>
    </citation>
    <scope>NUCLEOTIDE SEQUENCE [LARGE SCALE GENOMIC DNA]</scope>
    <source>
        <strain evidence="2">JCM 18424</strain>
    </source>
</reference>
<dbReference type="RefSeq" id="WP_077925516.1">
    <property type="nucleotide sequence ID" value="NZ_BAABKE010000004.1"/>
</dbReference>
<dbReference type="InterPro" id="IPR011990">
    <property type="entry name" value="TPR-like_helical_dom_sf"/>
</dbReference>
<evidence type="ECO:0000313" key="2">
    <source>
        <dbReference type="Proteomes" id="UP001500631"/>
    </source>
</evidence>
<keyword evidence="2" id="KW-1185">Reference proteome</keyword>
<dbReference type="Gene3D" id="1.25.40.10">
    <property type="entry name" value="Tetratricopeptide repeat domain"/>
    <property type="match status" value="2"/>
</dbReference>
<organism evidence="1 2">
    <name type="scientific">Wohlfahrtiimonas larvae</name>
    <dbReference type="NCBI Taxonomy" id="1157986"/>
    <lineage>
        <taxon>Bacteria</taxon>
        <taxon>Pseudomonadati</taxon>
        <taxon>Pseudomonadota</taxon>
        <taxon>Gammaproteobacteria</taxon>
        <taxon>Cardiobacteriales</taxon>
        <taxon>Ignatzschineriaceae</taxon>
        <taxon>Wohlfahrtiimonas</taxon>
    </lineage>
</organism>
<dbReference type="SUPFAM" id="SSF48452">
    <property type="entry name" value="TPR-like"/>
    <property type="match status" value="1"/>
</dbReference>
<comment type="caution">
    <text evidence="1">The sequence shown here is derived from an EMBL/GenBank/DDBJ whole genome shotgun (WGS) entry which is preliminary data.</text>
</comment>
<accession>A0ABP9MQ05</accession>
<sequence length="760" mass="87400">MDMIWGWVNKLQEELDEAGQNQAAQLIDQISDDVAELNIGKVEATMPEALALSRSLQNPWLEVYFRHWEMRNRVGSLVQGEVALKDAVEFFEFAHREETLECPQSICVTQDLTECYANMDGPGWVEERMAVAEETLDRISPKWNCFQCLSCEYAEALIDDQRYHEALSYLDQQEQKILAAGEELFGSLSSRKVMAYIKLGEYEKAYELFLQNIKNSEKNYQWRKHVEMDNVSRAHLLALLGKIDEAREALPAWNSISPMSYQTWIAAAVAIAKQDEGFNTWSLSSVIQQALNYYVSVGTYRKIIDVAMDQIDLALARGSVWCANRALMMMQETLPKLRKQDGIQIIIDQYAEKIATFGQAKLPVLANELLEWLNGQEERDPEKEIDWLQMAAKALPEDQEVLSSLIDALKALNADQEAMEYLWAFVEKDRTDSQLAYTLLGLLINGQKLTELERFITLFESESAIALWSKIQRALNEKNLDQAKSLSFRMYELYPDYRGPISVLVYVFVEQKDFANAAKWKRTLANMEEDPRNQLWDVMSYLCAAENWDEARNVAAELEINLVSESGVIEEDWGLVYIRTFTEDGPYDALAQCNGPVTARILEPSPPSMKEQLCNDWVVFDAEHLVERPEDENERFIPVFRKLHTLEKGNFGTSWFVDGAFPGEELFNQFKAQLDEKGWRIWVRSPEDYKVTDSENNDELLAGIYFVLTAPQSISAKEIDQVMHDLIKGWPHQMVWYYLAKEAGKAVEPHLALIERYQLD</sequence>
<name>A0ABP9MQ05_9GAMM</name>
<proteinExistence type="predicted"/>
<dbReference type="Proteomes" id="UP001500631">
    <property type="component" value="Unassembled WGS sequence"/>
</dbReference>
<dbReference type="EMBL" id="BAABKE010000004">
    <property type="protein sequence ID" value="GAA5100019.1"/>
    <property type="molecule type" value="Genomic_DNA"/>
</dbReference>
<protein>
    <recommendedName>
        <fullName evidence="3">Tetratricopeptide repeat protein</fullName>
    </recommendedName>
</protein>